<protein>
    <submittedName>
        <fullName evidence="1">Uncharacterized protein</fullName>
    </submittedName>
</protein>
<keyword evidence="2" id="KW-1185">Reference proteome</keyword>
<name>A0A4R2GNF7_9BACT</name>
<gene>
    <name evidence="1" type="ORF">EV194_101475</name>
</gene>
<accession>A0A4R2GNF7</accession>
<proteinExistence type="predicted"/>
<dbReference type="Proteomes" id="UP000295221">
    <property type="component" value="Unassembled WGS sequence"/>
</dbReference>
<sequence>MSDWFIFIKERKHGEMVEIVAGIKKGLQNRVCNPL</sequence>
<reference evidence="1 2" key="1">
    <citation type="submission" date="2019-03" db="EMBL/GenBank/DDBJ databases">
        <title>Genomic Encyclopedia of Type Strains, Phase IV (KMG-IV): sequencing the most valuable type-strain genomes for metagenomic binning, comparative biology and taxonomic classification.</title>
        <authorList>
            <person name="Goeker M."/>
        </authorList>
    </citation>
    <scope>NUCLEOTIDE SEQUENCE [LARGE SCALE GENOMIC DNA]</scope>
    <source>
        <strain evidence="1 2">DSM 24179</strain>
    </source>
</reference>
<evidence type="ECO:0000313" key="1">
    <source>
        <dbReference type="EMBL" id="TCO10842.1"/>
    </source>
</evidence>
<evidence type="ECO:0000313" key="2">
    <source>
        <dbReference type="Proteomes" id="UP000295221"/>
    </source>
</evidence>
<comment type="caution">
    <text evidence="1">The sequence shown here is derived from an EMBL/GenBank/DDBJ whole genome shotgun (WGS) entry which is preliminary data.</text>
</comment>
<organism evidence="1 2">
    <name type="scientific">Natronoflexus pectinivorans</name>
    <dbReference type="NCBI Taxonomy" id="682526"/>
    <lineage>
        <taxon>Bacteria</taxon>
        <taxon>Pseudomonadati</taxon>
        <taxon>Bacteroidota</taxon>
        <taxon>Bacteroidia</taxon>
        <taxon>Marinilabiliales</taxon>
        <taxon>Marinilabiliaceae</taxon>
        <taxon>Natronoflexus</taxon>
    </lineage>
</organism>
<dbReference type="AlphaFoldDB" id="A0A4R2GNF7"/>
<dbReference type="EMBL" id="SLWK01000001">
    <property type="protein sequence ID" value="TCO10842.1"/>
    <property type="molecule type" value="Genomic_DNA"/>
</dbReference>